<comment type="caution">
    <text evidence="1">The sequence shown here is derived from an EMBL/GenBank/DDBJ whole genome shotgun (WGS) entry which is preliminary data.</text>
</comment>
<proteinExistence type="predicted"/>
<name>A0ABN3RAT4_9ACTN</name>
<organism evidence="1 2">
    <name type="scientific">Nonomuraea recticatena</name>
    <dbReference type="NCBI Taxonomy" id="46178"/>
    <lineage>
        <taxon>Bacteria</taxon>
        <taxon>Bacillati</taxon>
        <taxon>Actinomycetota</taxon>
        <taxon>Actinomycetes</taxon>
        <taxon>Streptosporangiales</taxon>
        <taxon>Streptosporangiaceae</taxon>
        <taxon>Nonomuraea</taxon>
    </lineage>
</organism>
<reference evidence="1 2" key="1">
    <citation type="journal article" date="2019" name="Int. J. Syst. Evol. Microbiol.">
        <title>The Global Catalogue of Microorganisms (GCM) 10K type strain sequencing project: providing services to taxonomists for standard genome sequencing and annotation.</title>
        <authorList>
            <consortium name="The Broad Institute Genomics Platform"/>
            <consortium name="The Broad Institute Genome Sequencing Center for Infectious Disease"/>
            <person name="Wu L."/>
            <person name="Ma J."/>
        </authorList>
    </citation>
    <scope>NUCLEOTIDE SEQUENCE [LARGE SCALE GENOMIC DNA]</scope>
    <source>
        <strain evidence="1 2">JCM 6835</strain>
    </source>
</reference>
<dbReference type="EMBL" id="BAAATE010000002">
    <property type="protein sequence ID" value="GAA2648052.1"/>
    <property type="molecule type" value="Genomic_DNA"/>
</dbReference>
<gene>
    <name evidence="1" type="ORF">GCM10010412_012090</name>
</gene>
<protein>
    <recommendedName>
        <fullName evidence="3">Excreted virulence factor EspC (Type VII ESX diderm)</fullName>
    </recommendedName>
</protein>
<dbReference type="Proteomes" id="UP001501666">
    <property type="component" value="Unassembled WGS sequence"/>
</dbReference>
<sequence length="104" mass="11183">MTHVAGFEIYFDGLEECATRAKGVANQFKSLADEVPPSVGASCFGDLEGFSDKLVKAVNDLEAKIEAETRHAQQNLAKVEAAIHKVVDNVRKADPSPGPRTEQA</sequence>
<evidence type="ECO:0000313" key="2">
    <source>
        <dbReference type="Proteomes" id="UP001501666"/>
    </source>
</evidence>
<accession>A0ABN3RAT4</accession>
<evidence type="ECO:0000313" key="1">
    <source>
        <dbReference type="EMBL" id="GAA2648052.1"/>
    </source>
</evidence>
<keyword evidence="2" id="KW-1185">Reference proteome</keyword>
<evidence type="ECO:0008006" key="3">
    <source>
        <dbReference type="Google" id="ProtNLM"/>
    </source>
</evidence>